<evidence type="ECO:0000313" key="2">
    <source>
        <dbReference type="Proteomes" id="UP001314205"/>
    </source>
</evidence>
<accession>A0AAV1KM01</accession>
<keyword evidence="2" id="KW-1185">Reference proteome</keyword>
<evidence type="ECO:0000313" key="1">
    <source>
        <dbReference type="EMBL" id="CAK1584093.1"/>
    </source>
</evidence>
<organism evidence="1 2">
    <name type="scientific">Parnassius mnemosyne</name>
    <name type="common">clouded apollo</name>
    <dbReference type="NCBI Taxonomy" id="213953"/>
    <lineage>
        <taxon>Eukaryota</taxon>
        <taxon>Metazoa</taxon>
        <taxon>Ecdysozoa</taxon>
        <taxon>Arthropoda</taxon>
        <taxon>Hexapoda</taxon>
        <taxon>Insecta</taxon>
        <taxon>Pterygota</taxon>
        <taxon>Neoptera</taxon>
        <taxon>Endopterygota</taxon>
        <taxon>Lepidoptera</taxon>
        <taxon>Glossata</taxon>
        <taxon>Ditrysia</taxon>
        <taxon>Papilionoidea</taxon>
        <taxon>Papilionidae</taxon>
        <taxon>Parnassiinae</taxon>
        <taxon>Parnassini</taxon>
        <taxon>Parnassius</taxon>
        <taxon>Driopa</taxon>
    </lineage>
</organism>
<dbReference type="AlphaFoldDB" id="A0AAV1KM01"/>
<gene>
    <name evidence="1" type="ORF">PARMNEM_LOCUS5407</name>
</gene>
<dbReference type="EMBL" id="CAVLGL010000068">
    <property type="protein sequence ID" value="CAK1584093.1"/>
    <property type="molecule type" value="Genomic_DNA"/>
</dbReference>
<reference evidence="1 2" key="1">
    <citation type="submission" date="2023-11" db="EMBL/GenBank/DDBJ databases">
        <authorList>
            <person name="Hedman E."/>
            <person name="Englund M."/>
            <person name="Stromberg M."/>
            <person name="Nyberg Akerstrom W."/>
            <person name="Nylinder S."/>
            <person name="Jareborg N."/>
            <person name="Kallberg Y."/>
            <person name="Kronander E."/>
        </authorList>
    </citation>
    <scope>NUCLEOTIDE SEQUENCE [LARGE SCALE GENOMIC DNA]</scope>
</reference>
<name>A0AAV1KM01_9NEOP</name>
<sequence length="90" mass="10555">MSNPNHPQKIVRRTRPHVYEIWRQKGISTIVERATTRVTFFSEMASRSEEERISRWLEGEDTDPSDIAESDTEDRFPETLDVGRSLYSLI</sequence>
<comment type="caution">
    <text evidence="1">The sequence shown here is derived from an EMBL/GenBank/DDBJ whole genome shotgun (WGS) entry which is preliminary data.</text>
</comment>
<protein>
    <submittedName>
        <fullName evidence="1">Uncharacterized protein</fullName>
    </submittedName>
</protein>
<proteinExistence type="predicted"/>
<dbReference type="Proteomes" id="UP001314205">
    <property type="component" value="Unassembled WGS sequence"/>
</dbReference>